<evidence type="ECO:0000313" key="3">
    <source>
        <dbReference type="Proteomes" id="UP001497382"/>
    </source>
</evidence>
<keyword evidence="3" id="KW-1185">Reference proteome</keyword>
<dbReference type="Proteomes" id="UP001497382">
    <property type="component" value="Unassembled WGS sequence"/>
</dbReference>
<dbReference type="PANTHER" id="PTHR47272:SF2">
    <property type="entry name" value="PIGGYBAC TRANSPOSABLE ELEMENT-DERIVED PROTEIN 3-LIKE"/>
    <property type="match status" value="1"/>
</dbReference>
<feature type="compositionally biased region" description="Polar residues" evidence="1">
    <location>
        <begin position="54"/>
        <end position="64"/>
    </location>
</feature>
<dbReference type="EMBL" id="CAXIEN010000029">
    <property type="protein sequence ID" value="CAL1267494.1"/>
    <property type="molecule type" value="Genomic_DNA"/>
</dbReference>
<dbReference type="PANTHER" id="PTHR47272">
    <property type="entry name" value="DDE_TNP_1_7 DOMAIN-CONTAINING PROTEIN"/>
    <property type="match status" value="1"/>
</dbReference>
<dbReference type="AlphaFoldDB" id="A0AAV1Z7B3"/>
<gene>
    <name evidence="2" type="ORF">LARSCL_LOCUS3697</name>
</gene>
<protein>
    <recommendedName>
        <fullName evidence="4">PiggyBac transposable element-derived protein 4 C-terminal zinc-ribbon domain-containing protein</fullName>
    </recommendedName>
</protein>
<organism evidence="2 3">
    <name type="scientific">Larinioides sclopetarius</name>
    <dbReference type="NCBI Taxonomy" id="280406"/>
    <lineage>
        <taxon>Eukaryota</taxon>
        <taxon>Metazoa</taxon>
        <taxon>Ecdysozoa</taxon>
        <taxon>Arthropoda</taxon>
        <taxon>Chelicerata</taxon>
        <taxon>Arachnida</taxon>
        <taxon>Araneae</taxon>
        <taxon>Araneomorphae</taxon>
        <taxon>Entelegynae</taxon>
        <taxon>Araneoidea</taxon>
        <taxon>Araneidae</taxon>
        <taxon>Larinioides</taxon>
    </lineage>
</organism>
<reference evidence="2 3" key="1">
    <citation type="submission" date="2024-04" db="EMBL/GenBank/DDBJ databases">
        <authorList>
            <person name="Rising A."/>
            <person name="Reimegard J."/>
            <person name="Sonavane S."/>
            <person name="Akerstrom W."/>
            <person name="Nylinder S."/>
            <person name="Hedman E."/>
            <person name="Kallberg Y."/>
        </authorList>
    </citation>
    <scope>NUCLEOTIDE SEQUENCE [LARGE SCALE GENOMIC DNA]</scope>
</reference>
<feature type="compositionally biased region" description="Basic residues" evidence="1">
    <location>
        <begin position="1"/>
        <end position="11"/>
    </location>
</feature>
<evidence type="ECO:0008006" key="4">
    <source>
        <dbReference type="Google" id="ProtNLM"/>
    </source>
</evidence>
<evidence type="ECO:0000256" key="1">
    <source>
        <dbReference type="SAM" id="MobiDB-lite"/>
    </source>
</evidence>
<accession>A0AAV1Z7B3</accession>
<name>A0AAV1Z7B3_9ARAC</name>
<proteinExistence type="predicted"/>
<evidence type="ECO:0000313" key="2">
    <source>
        <dbReference type="EMBL" id="CAL1267494.1"/>
    </source>
</evidence>
<comment type="caution">
    <text evidence="2">The sequence shown here is derived from an EMBL/GenBank/DDBJ whole genome shotgun (WGS) entry which is preliminary data.</text>
</comment>
<feature type="region of interest" description="Disordered" evidence="1">
    <location>
        <begin position="1"/>
        <end position="99"/>
    </location>
</feature>
<sequence>MASRQSRRKILKKEEISELLDQSDLSDISDDGWPSDVDDNADSLSHSDDENKINEPTSSSESYNKQQYKGRQQKRKHLSIKSDEENRPVKHRSVVKQPTKEVRLDGVGHLPRFMEDKNASKCRLPGCNSRTRVVCIKCNMYLCVVRNNCFEKYHST</sequence>